<gene>
    <name evidence="8" type="ORF">FLONG3_5211</name>
</gene>
<keyword evidence="1 5" id="KW-0645">Protease</keyword>
<dbReference type="InterPro" id="IPR036852">
    <property type="entry name" value="Peptidase_S8/S53_dom_sf"/>
</dbReference>
<dbReference type="PROSITE" id="PS00136">
    <property type="entry name" value="SUBTILASE_ASP"/>
    <property type="match status" value="1"/>
</dbReference>
<dbReference type="InterPro" id="IPR000209">
    <property type="entry name" value="Peptidase_S8/S53_dom"/>
</dbReference>
<dbReference type="PROSITE" id="PS50088">
    <property type="entry name" value="ANK_REPEAT"/>
    <property type="match status" value="1"/>
</dbReference>
<evidence type="ECO:0000256" key="2">
    <source>
        <dbReference type="ARBA" id="ARBA00022801"/>
    </source>
</evidence>
<evidence type="ECO:0000256" key="4">
    <source>
        <dbReference type="PROSITE-ProRule" id="PRU00023"/>
    </source>
</evidence>
<proteinExistence type="inferred from homology"/>
<dbReference type="EMBL" id="PXOG01000112">
    <property type="protein sequence ID" value="RGP76550.1"/>
    <property type="molecule type" value="Genomic_DNA"/>
</dbReference>
<feature type="region of interest" description="Disordered" evidence="6">
    <location>
        <begin position="264"/>
        <end position="336"/>
    </location>
</feature>
<sequence length="978" mass="108862">MSTVSRIRDHQHSEPNDVFPAVEADTESKSGNETSDGSGSEDEGVEDGRKMSVEQMVTQVLKEIGSGELDLTNSKTLAAFTNQRGRDLTRYNNGNDRPAALHMIMKRQGDKPPKFDEKLEPLIKFLCKQEGYLEIVDSSSRTALFVAVEEKCQAMVKWMCDSHPDIGKIISIPGSKGMNCLHIGISKRIKFLDTLLSHSKSEAIAAKDNNGNTPLHLAANYKNCKRQQVEYVKTMLEKGEGITSTMAASDFNNCNLSPYLYHKQSAREGRQKANKKIDKSQKDTEFDPAKGNTTSTPQIVSSGPSARPEPREIVQVDPRTKYGGGNPIQTSIRRGSLAPSAASVALTESKVAAPSDSSNTKKSKKSSGKSDPVDENIVMEVERLLKLHYLRTRDCATAMEILYGKNTPSEKELNFDLHGILASGEVLTQAGLRNLTGKIDFEDILQYVCIPQITVENPPSRSKVAVRRPDGAGRWDLEHIFKRLRDKDVKTILRVIVDDSKFPSHSDEAIERALSGFGVEIWMWNKPDLCTEVIRKAAPAAREVHLYWSGNNAVLRGWSEPGGLKTLPALKVVKLHIQQGLESKATIERNVKEFEERMKHVCQSVKVVRADGLDDHGRRNDRIPPRVEANIEQGTRHEWIQCMTDFRILLFDAERSFKDPNVNQSIEHNVEQIKVAIIDDGVDMKDLNYHFIGGKSFSVRSEDQGLVDPYYMSRTGHGTIMAKQIEFMCPQARFFVLKVEVGQSEDETKLNFTARSAAKAIRAAIVKGVHIISMSWTVEPPVDDKERQELESAVIDAAKANILMFCSARDKGANSDETYPSKATNNIFTIGAANASGACMDYVGNLAKLSYTFPGDKVEINDGPNKTTSKTVDGSSVATALASGLAALILYCVQVRIFLAKDSDEQKAREDYKKVKQFDGMKKALRVIDTTEESHHKFLKVWELFGNLVEQKQKPTTKPEEYLDLVAEVGRRLCSKIY</sequence>
<evidence type="ECO:0000256" key="3">
    <source>
        <dbReference type="ARBA" id="ARBA00022825"/>
    </source>
</evidence>
<feature type="domain" description="Peptidase S8/S53" evidence="7">
    <location>
        <begin position="672"/>
        <end position="890"/>
    </location>
</feature>
<name>A0A395SVN4_9HYPO</name>
<keyword evidence="2 5" id="KW-0378">Hydrolase</keyword>
<dbReference type="AlphaFoldDB" id="A0A395SVN4"/>
<dbReference type="OrthoDB" id="5093543at2759"/>
<protein>
    <recommendedName>
        <fullName evidence="7">Peptidase S8/S53 domain-containing protein</fullName>
    </recommendedName>
</protein>
<dbReference type="PROSITE" id="PS50297">
    <property type="entry name" value="ANK_REP_REGION"/>
    <property type="match status" value="1"/>
</dbReference>
<dbReference type="InterPro" id="IPR023827">
    <property type="entry name" value="Peptidase_S8_Asp-AS"/>
</dbReference>
<dbReference type="InterPro" id="IPR002110">
    <property type="entry name" value="Ankyrin_rpt"/>
</dbReference>
<feature type="repeat" description="ANK" evidence="4">
    <location>
        <begin position="210"/>
        <end position="247"/>
    </location>
</feature>
<feature type="active site" description="Charge relay system" evidence="5">
    <location>
        <position position="717"/>
    </location>
</feature>
<reference evidence="8 9" key="1">
    <citation type="journal article" date="2018" name="PLoS Pathog.">
        <title>Evolution of structural diversity of trichothecenes, a family of toxins produced by plant pathogenic and entomopathogenic fungi.</title>
        <authorList>
            <person name="Proctor R.H."/>
            <person name="McCormick S.P."/>
            <person name="Kim H.S."/>
            <person name="Cardoza R.E."/>
            <person name="Stanley A.M."/>
            <person name="Lindo L."/>
            <person name="Kelly A."/>
            <person name="Brown D.W."/>
            <person name="Lee T."/>
            <person name="Vaughan M.M."/>
            <person name="Alexander N.J."/>
            <person name="Busman M."/>
            <person name="Gutierrez S."/>
        </authorList>
    </citation>
    <scope>NUCLEOTIDE SEQUENCE [LARGE SCALE GENOMIC DNA]</scope>
    <source>
        <strain evidence="8 9">NRRL 20695</strain>
    </source>
</reference>
<dbReference type="PANTHER" id="PTHR24118">
    <property type="entry name" value="POTE ANKYRIN DOMAIN"/>
    <property type="match status" value="1"/>
</dbReference>
<feature type="compositionally biased region" description="Polar residues" evidence="6">
    <location>
        <begin position="291"/>
        <end position="304"/>
    </location>
</feature>
<evidence type="ECO:0000313" key="8">
    <source>
        <dbReference type="EMBL" id="RGP76550.1"/>
    </source>
</evidence>
<dbReference type="GO" id="GO:0006508">
    <property type="term" value="P:proteolysis"/>
    <property type="evidence" value="ECO:0007669"/>
    <property type="project" value="UniProtKB-KW"/>
</dbReference>
<feature type="compositionally biased region" description="Basic and acidic residues" evidence="6">
    <location>
        <begin position="1"/>
        <end position="15"/>
    </location>
</feature>
<evidence type="ECO:0000256" key="6">
    <source>
        <dbReference type="SAM" id="MobiDB-lite"/>
    </source>
</evidence>
<dbReference type="STRING" id="694270.A0A395SVN4"/>
<dbReference type="CDD" id="cd07491">
    <property type="entry name" value="Peptidases_S8_7"/>
    <property type="match status" value="1"/>
</dbReference>
<dbReference type="Proteomes" id="UP000266234">
    <property type="component" value="Unassembled WGS sequence"/>
</dbReference>
<evidence type="ECO:0000259" key="7">
    <source>
        <dbReference type="Pfam" id="PF00082"/>
    </source>
</evidence>
<keyword evidence="3 5" id="KW-0720">Serine protease</keyword>
<dbReference type="SUPFAM" id="SSF48403">
    <property type="entry name" value="Ankyrin repeat"/>
    <property type="match status" value="1"/>
</dbReference>
<keyword evidence="9" id="KW-1185">Reference proteome</keyword>
<dbReference type="InterPro" id="IPR015500">
    <property type="entry name" value="Peptidase_S8_subtilisin-rel"/>
</dbReference>
<comment type="caution">
    <text evidence="8">The sequence shown here is derived from an EMBL/GenBank/DDBJ whole genome shotgun (WGS) entry which is preliminary data.</text>
</comment>
<evidence type="ECO:0000256" key="1">
    <source>
        <dbReference type="ARBA" id="ARBA00022670"/>
    </source>
</evidence>
<dbReference type="Pfam" id="PF00082">
    <property type="entry name" value="Peptidase_S8"/>
    <property type="match status" value="1"/>
</dbReference>
<keyword evidence="4" id="KW-0040">ANK repeat</keyword>
<dbReference type="GO" id="GO:0004252">
    <property type="term" value="F:serine-type endopeptidase activity"/>
    <property type="evidence" value="ECO:0007669"/>
    <property type="project" value="UniProtKB-UniRule"/>
</dbReference>
<dbReference type="Pfam" id="PF00023">
    <property type="entry name" value="Ank"/>
    <property type="match status" value="1"/>
</dbReference>
<dbReference type="Gene3D" id="3.40.50.200">
    <property type="entry name" value="Peptidase S8/S53 domain"/>
    <property type="match status" value="1"/>
</dbReference>
<organism evidence="8 9">
    <name type="scientific">Fusarium longipes</name>
    <dbReference type="NCBI Taxonomy" id="694270"/>
    <lineage>
        <taxon>Eukaryota</taxon>
        <taxon>Fungi</taxon>
        <taxon>Dikarya</taxon>
        <taxon>Ascomycota</taxon>
        <taxon>Pezizomycotina</taxon>
        <taxon>Sordariomycetes</taxon>
        <taxon>Hypocreomycetidae</taxon>
        <taxon>Hypocreales</taxon>
        <taxon>Nectriaceae</taxon>
        <taxon>Fusarium</taxon>
    </lineage>
</organism>
<feature type="compositionally biased region" description="Basic and acidic residues" evidence="6">
    <location>
        <begin position="265"/>
        <end position="288"/>
    </location>
</feature>
<dbReference type="PANTHER" id="PTHR24118:SF99">
    <property type="entry name" value="POTE ANKYRIN DOMAIN FAMILY MEMBER 3C-RELATED"/>
    <property type="match status" value="1"/>
</dbReference>
<comment type="similarity">
    <text evidence="5">Belongs to the peptidase S8 family.</text>
</comment>
<dbReference type="InterPro" id="IPR036770">
    <property type="entry name" value="Ankyrin_rpt-contain_sf"/>
</dbReference>
<feature type="active site" description="Charge relay system" evidence="5">
    <location>
        <position position="679"/>
    </location>
</feature>
<accession>A0A395SVN4</accession>
<feature type="active site" description="Charge relay system" evidence="5">
    <location>
        <position position="876"/>
    </location>
</feature>
<evidence type="ECO:0000256" key="5">
    <source>
        <dbReference type="PROSITE-ProRule" id="PRU01240"/>
    </source>
</evidence>
<dbReference type="PROSITE" id="PS51892">
    <property type="entry name" value="SUBTILASE"/>
    <property type="match status" value="1"/>
</dbReference>
<feature type="region of interest" description="Disordered" evidence="6">
    <location>
        <begin position="348"/>
        <end position="374"/>
    </location>
</feature>
<feature type="region of interest" description="Disordered" evidence="6">
    <location>
        <begin position="1"/>
        <end position="48"/>
    </location>
</feature>
<dbReference type="Gene3D" id="1.25.40.20">
    <property type="entry name" value="Ankyrin repeat-containing domain"/>
    <property type="match status" value="1"/>
</dbReference>
<feature type="compositionally biased region" description="Basic and acidic residues" evidence="6">
    <location>
        <begin position="308"/>
        <end position="320"/>
    </location>
</feature>
<dbReference type="SMART" id="SM00248">
    <property type="entry name" value="ANK"/>
    <property type="match status" value="3"/>
</dbReference>
<dbReference type="SUPFAM" id="SSF52743">
    <property type="entry name" value="Subtilisin-like"/>
    <property type="match status" value="1"/>
</dbReference>
<evidence type="ECO:0000313" key="9">
    <source>
        <dbReference type="Proteomes" id="UP000266234"/>
    </source>
</evidence>
<dbReference type="PRINTS" id="PR00723">
    <property type="entry name" value="SUBTILISIN"/>
</dbReference>